<comment type="caution">
    <text evidence="2">The sequence shown here is derived from an EMBL/GenBank/DDBJ whole genome shotgun (WGS) entry which is preliminary data.</text>
</comment>
<evidence type="ECO:0000313" key="3">
    <source>
        <dbReference type="Proteomes" id="UP001271274"/>
    </source>
</evidence>
<feature type="region of interest" description="Disordered" evidence="1">
    <location>
        <begin position="21"/>
        <end position="45"/>
    </location>
</feature>
<dbReference type="EMBL" id="JARAYU010000006">
    <property type="protein sequence ID" value="MDX3702226.1"/>
    <property type="molecule type" value="Genomic_DNA"/>
</dbReference>
<proteinExistence type="predicted"/>
<keyword evidence="3" id="KW-1185">Reference proteome</keyword>
<evidence type="ECO:0000313" key="2">
    <source>
        <dbReference type="EMBL" id="MDX3702226.1"/>
    </source>
</evidence>
<protein>
    <submittedName>
        <fullName evidence="2">Uncharacterized protein</fullName>
    </submittedName>
</protein>
<sequence>MTENTDAVVRAAGRVLWRRSPDGADLRIRPAHRPQYDESCHRSSR</sequence>
<gene>
    <name evidence="2" type="ORF">PV662_21090</name>
</gene>
<accession>A0ABU4NGF4</accession>
<evidence type="ECO:0000256" key="1">
    <source>
        <dbReference type="SAM" id="MobiDB-lite"/>
    </source>
</evidence>
<organism evidence="2 3">
    <name type="scientific">Streptomyces europaeiscabiei</name>
    <dbReference type="NCBI Taxonomy" id="146819"/>
    <lineage>
        <taxon>Bacteria</taxon>
        <taxon>Bacillati</taxon>
        <taxon>Actinomycetota</taxon>
        <taxon>Actinomycetes</taxon>
        <taxon>Kitasatosporales</taxon>
        <taxon>Streptomycetaceae</taxon>
        <taxon>Streptomyces</taxon>
    </lineage>
</organism>
<dbReference type="RefSeq" id="WP_159014988.1">
    <property type="nucleotide sequence ID" value="NZ_JARAUR010000576.1"/>
</dbReference>
<dbReference type="Proteomes" id="UP001271274">
    <property type="component" value="Unassembled WGS sequence"/>
</dbReference>
<reference evidence="2 3" key="1">
    <citation type="journal article" date="2023" name="Microb. Genom.">
        <title>Mesoterricola silvestris gen. nov., sp. nov., Mesoterricola sediminis sp. nov., Geothrix oryzae sp. nov., Geothrix edaphica sp. nov., Geothrix rubra sp. nov., and Geothrix limicola sp. nov., six novel members of Acidobacteriota isolated from soils.</title>
        <authorList>
            <person name="Weisberg A.J."/>
            <person name="Pearce E."/>
            <person name="Kramer C.G."/>
            <person name="Chang J.H."/>
            <person name="Clarke C.R."/>
        </authorList>
    </citation>
    <scope>NUCLEOTIDE SEQUENCE [LARGE SCALE GENOMIC DNA]</scope>
    <source>
        <strain evidence="2 3">ID09-01A</strain>
    </source>
</reference>
<name>A0ABU4NGF4_9ACTN</name>